<comment type="caution">
    <text evidence="1">The sequence shown here is derived from an EMBL/GenBank/DDBJ whole genome shotgun (WGS) entry which is preliminary data.</text>
</comment>
<gene>
    <name evidence="1" type="ORF">GD597_16015</name>
</gene>
<evidence type="ECO:0000313" key="2">
    <source>
        <dbReference type="Proteomes" id="UP000598971"/>
    </source>
</evidence>
<dbReference type="Proteomes" id="UP000598971">
    <property type="component" value="Unassembled WGS sequence"/>
</dbReference>
<name>A0A8J8FLF5_9BACT</name>
<organism evidence="1 2">
    <name type="scientific">Limnovirga soli</name>
    <dbReference type="NCBI Taxonomy" id="2656915"/>
    <lineage>
        <taxon>Bacteria</taxon>
        <taxon>Pseudomonadati</taxon>
        <taxon>Bacteroidota</taxon>
        <taxon>Chitinophagia</taxon>
        <taxon>Chitinophagales</taxon>
        <taxon>Chitinophagaceae</taxon>
        <taxon>Limnovirga</taxon>
    </lineage>
</organism>
<dbReference type="AlphaFoldDB" id="A0A8J8FLF5"/>
<evidence type="ECO:0000313" key="1">
    <source>
        <dbReference type="EMBL" id="NNV56979.1"/>
    </source>
</evidence>
<accession>A0A8J8FLF5</accession>
<sequence>MKNINTIKVNFKGGIIHPDSLYNILIAAGKCGLRHVRFGLRQQLLFDVEIEELDHITTELETLGISFEINKEGFPNIVSSYPAEEIFINNTWLTENIYKAIFASFEYTPTLKVNVSDANQSFTPLLTGNINWVASPEATDYWYLFIRFPKTNIIYEWKDILPTKDLAAISQRIEETILQNAAAFYDNTEADGEALYEKVKAFTLNSQPATVPLVLPAFNLPYYEGLNRYNDSYWLGIYRRDELYSIKFLKEICMLCLTTGAVQLCATPWKTIIIKGIAEVNRKDWNYLLDKYQINVRHAANELNFQVEDNSLAAIKLKQHLVKYLNDADTRTFGVCIGIKTRRKSEVFSSILVRRRPLIRIGKWGFLHMYDILCAKEYNPNERTDFVYSKDNFKFVLAEQLRRAVLSFYQYHDKKEKEAAAKAVSEE</sequence>
<keyword evidence="2" id="KW-1185">Reference proteome</keyword>
<reference evidence="1" key="1">
    <citation type="submission" date="2019-10" db="EMBL/GenBank/DDBJ databases">
        <title>Draft genome sequence of Panacibacter sp. KCS-6.</title>
        <authorList>
            <person name="Yim K.J."/>
        </authorList>
    </citation>
    <scope>NUCLEOTIDE SEQUENCE</scope>
    <source>
        <strain evidence="1">KCS-6</strain>
    </source>
</reference>
<proteinExistence type="predicted"/>
<dbReference type="EMBL" id="WHPF01000012">
    <property type="protein sequence ID" value="NNV56979.1"/>
    <property type="molecule type" value="Genomic_DNA"/>
</dbReference>
<protein>
    <submittedName>
        <fullName evidence="1">Rubredoxin</fullName>
    </submittedName>
</protein>
<dbReference type="RefSeq" id="WP_171608927.1">
    <property type="nucleotide sequence ID" value="NZ_WHPF01000012.1"/>
</dbReference>